<comment type="caution">
    <text evidence="14">The sequence shown here is derived from an EMBL/GenBank/DDBJ whole genome shotgun (WGS) entry which is preliminary data.</text>
</comment>
<evidence type="ECO:0000256" key="1">
    <source>
        <dbReference type="ARBA" id="ARBA00022679"/>
    </source>
</evidence>
<feature type="binding site" evidence="10">
    <location>
        <position position="198"/>
    </location>
    <ligand>
        <name>ATP</name>
        <dbReference type="ChEBI" id="CHEBI:30616"/>
    </ligand>
</feature>
<evidence type="ECO:0000313" key="15">
    <source>
        <dbReference type="Proteomes" id="UP001470230"/>
    </source>
</evidence>
<comment type="catalytic activity">
    <reaction evidence="7">
        <text>L-seryl-[protein] + ATP = O-phospho-L-seryl-[protein] + ADP + H(+)</text>
        <dbReference type="Rhea" id="RHEA:17989"/>
        <dbReference type="Rhea" id="RHEA-COMP:9863"/>
        <dbReference type="Rhea" id="RHEA-COMP:11604"/>
        <dbReference type="ChEBI" id="CHEBI:15378"/>
        <dbReference type="ChEBI" id="CHEBI:29999"/>
        <dbReference type="ChEBI" id="CHEBI:30616"/>
        <dbReference type="ChEBI" id="CHEBI:83421"/>
        <dbReference type="ChEBI" id="CHEBI:456216"/>
        <dbReference type="EC" id="2.7.12.2"/>
    </reaction>
</comment>
<keyword evidence="2 10" id="KW-0547">Nucleotide-binding</keyword>
<feature type="domain" description="Protein kinase" evidence="13">
    <location>
        <begin position="172"/>
        <end position="417"/>
    </location>
</feature>
<reference evidence="14 15" key="1">
    <citation type="submission" date="2024-04" db="EMBL/GenBank/DDBJ databases">
        <title>Tritrichomonas musculus Genome.</title>
        <authorList>
            <person name="Alves-Ferreira E."/>
            <person name="Grigg M."/>
            <person name="Lorenzi H."/>
            <person name="Galac M."/>
        </authorList>
    </citation>
    <scope>NUCLEOTIDE SEQUENCE [LARGE SCALE GENOMIC DNA]</scope>
    <source>
        <strain evidence="14 15">EAF2021</strain>
    </source>
</reference>
<evidence type="ECO:0000256" key="9">
    <source>
        <dbReference type="ARBA" id="ARBA00051693"/>
    </source>
</evidence>
<dbReference type="PROSITE" id="PS00107">
    <property type="entry name" value="PROTEIN_KINASE_ATP"/>
    <property type="match status" value="1"/>
</dbReference>
<evidence type="ECO:0000256" key="6">
    <source>
        <dbReference type="ARBA" id="ARBA00038999"/>
    </source>
</evidence>
<dbReference type="Gene3D" id="1.10.510.10">
    <property type="entry name" value="Transferase(Phosphotransferase) domain 1"/>
    <property type="match status" value="1"/>
</dbReference>
<dbReference type="Proteomes" id="UP001470230">
    <property type="component" value="Unassembled WGS sequence"/>
</dbReference>
<evidence type="ECO:0000256" key="11">
    <source>
        <dbReference type="RuleBase" id="RU000304"/>
    </source>
</evidence>
<gene>
    <name evidence="14" type="ORF">M9Y10_029558</name>
</gene>
<evidence type="ECO:0000256" key="12">
    <source>
        <dbReference type="SAM" id="MobiDB-lite"/>
    </source>
</evidence>
<keyword evidence="3 14" id="KW-0418">Kinase</keyword>
<feature type="compositionally biased region" description="Basic and acidic residues" evidence="12">
    <location>
        <begin position="95"/>
        <end position="152"/>
    </location>
</feature>
<dbReference type="InterPro" id="IPR000719">
    <property type="entry name" value="Prot_kinase_dom"/>
</dbReference>
<keyword evidence="15" id="KW-1185">Reference proteome</keyword>
<feature type="region of interest" description="Disordered" evidence="12">
    <location>
        <begin position="95"/>
        <end position="162"/>
    </location>
</feature>
<evidence type="ECO:0000256" key="8">
    <source>
        <dbReference type="ARBA" id="ARBA00049299"/>
    </source>
</evidence>
<keyword evidence="1" id="KW-0808">Transferase</keyword>
<dbReference type="EMBL" id="JAPFFF010000004">
    <property type="protein sequence ID" value="KAK8892332.1"/>
    <property type="molecule type" value="Genomic_DNA"/>
</dbReference>
<dbReference type="SMART" id="SM00220">
    <property type="entry name" value="S_TKc"/>
    <property type="match status" value="1"/>
</dbReference>
<dbReference type="SUPFAM" id="SSF56112">
    <property type="entry name" value="Protein kinase-like (PK-like)"/>
    <property type="match status" value="1"/>
</dbReference>
<evidence type="ECO:0000256" key="4">
    <source>
        <dbReference type="ARBA" id="ARBA00022840"/>
    </source>
</evidence>
<keyword evidence="4 10" id="KW-0067">ATP-binding</keyword>
<dbReference type="PANTHER" id="PTHR48013:SF9">
    <property type="entry name" value="DUAL SPECIFICITY MITOGEN-ACTIVATED PROTEIN KINASE KINASE 5"/>
    <property type="match status" value="1"/>
</dbReference>
<evidence type="ECO:0000256" key="5">
    <source>
        <dbReference type="ARBA" id="ARBA00038035"/>
    </source>
</evidence>
<evidence type="ECO:0000259" key="13">
    <source>
        <dbReference type="PROSITE" id="PS50011"/>
    </source>
</evidence>
<dbReference type="InterPro" id="IPR017441">
    <property type="entry name" value="Protein_kinase_ATP_BS"/>
</dbReference>
<dbReference type="EC" id="2.7.12.2" evidence="6"/>
<comment type="catalytic activity">
    <reaction evidence="9">
        <text>L-tyrosyl-[protein] + ATP = O-phospho-L-tyrosyl-[protein] + ADP + H(+)</text>
        <dbReference type="Rhea" id="RHEA:10596"/>
        <dbReference type="Rhea" id="RHEA-COMP:10136"/>
        <dbReference type="Rhea" id="RHEA-COMP:20101"/>
        <dbReference type="ChEBI" id="CHEBI:15378"/>
        <dbReference type="ChEBI" id="CHEBI:30616"/>
        <dbReference type="ChEBI" id="CHEBI:46858"/>
        <dbReference type="ChEBI" id="CHEBI:61978"/>
        <dbReference type="ChEBI" id="CHEBI:456216"/>
        <dbReference type="EC" id="2.7.12.2"/>
    </reaction>
</comment>
<comment type="similarity">
    <text evidence="5">Belongs to the protein kinase superfamily. STE Ser/Thr protein kinase family. MAP kinase kinase subfamily.</text>
</comment>
<dbReference type="PROSITE" id="PS00108">
    <property type="entry name" value="PROTEIN_KINASE_ST"/>
    <property type="match status" value="1"/>
</dbReference>
<dbReference type="PANTHER" id="PTHR48013">
    <property type="entry name" value="DUAL SPECIFICITY MITOGEN-ACTIVATED PROTEIN KINASE KINASE 5-RELATED"/>
    <property type="match status" value="1"/>
</dbReference>
<dbReference type="Pfam" id="PF00069">
    <property type="entry name" value="Pkinase"/>
    <property type="match status" value="1"/>
</dbReference>
<evidence type="ECO:0000256" key="3">
    <source>
        <dbReference type="ARBA" id="ARBA00022777"/>
    </source>
</evidence>
<dbReference type="GO" id="GO:0004674">
    <property type="term" value="F:protein serine/threonine kinase activity"/>
    <property type="evidence" value="ECO:0007669"/>
    <property type="project" value="UniProtKB-KW"/>
</dbReference>
<protein>
    <recommendedName>
        <fullName evidence="6">mitogen-activated protein kinase kinase</fullName>
        <ecNumber evidence="6">2.7.12.2</ecNumber>
    </recommendedName>
</protein>
<dbReference type="PROSITE" id="PS50011">
    <property type="entry name" value="PROTEIN_KINASE_DOM"/>
    <property type="match status" value="1"/>
</dbReference>
<evidence type="ECO:0000256" key="2">
    <source>
        <dbReference type="ARBA" id="ARBA00022741"/>
    </source>
</evidence>
<dbReference type="InterPro" id="IPR008271">
    <property type="entry name" value="Ser/Thr_kinase_AS"/>
</dbReference>
<comment type="catalytic activity">
    <reaction evidence="8">
        <text>L-threonyl-[protein] + ATP = O-phospho-L-threonyl-[protein] + ADP + H(+)</text>
        <dbReference type="Rhea" id="RHEA:46608"/>
        <dbReference type="Rhea" id="RHEA-COMP:11060"/>
        <dbReference type="Rhea" id="RHEA-COMP:11605"/>
        <dbReference type="ChEBI" id="CHEBI:15378"/>
        <dbReference type="ChEBI" id="CHEBI:30013"/>
        <dbReference type="ChEBI" id="CHEBI:30616"/>
        <dbReference type="ChEBI" id="CHEBI:61977"/>
        <dbReference type="ChEBI" id="CHEBI:456216"/>
        <dbReference type="EC" id="2.7.12.2"/>
    </reaction>
</comment>
<sequence>MIRSLKQDLETKTREFEQVSIEKRELQSEIERKTREFEQVSIEKRELQSEIERKTREFEQVSIEKKELQSEIERKTREFEQVSIEKKELQSEVERKTREFESQISKQKRELQSEVERKTREFETRLEKAQKEKEEVEKRLKKEHENKSKEESSANTPSGKIEIIDSKTIEEYETVEDIGNGSSGRVVKVAKKTFYAKKIMNIRNATTEEFRHFLNEYEIMNMLNHPNILKAFKMFMSDAKNPPAIILEYCQHNLSFAVMNKLLSNLEVATAIYQIAEGMKYLHFNKIIHRDLKPSNILIGTDGTIKISDFGISKLMTPEQFSMTIGVGTNKFMAPEIIAEEDDYDEKIDVYSFGVLVYYTLSCGQLPKIKTPQILQGKKAEIPSTFTEFAKNLINDCWNFEANDRPSFNDICERMISDGCNLVQITNQEKKEFNIFVQNHQKRIPKY</sequence>
<dbReference type="InterPro" id="IPR011009">
    <property type="entry name" value="Kinase-like_dom_sf"/>
</dbReference>
<name>A0ABR2KN44_9EUKA</name>
<evidence type="ECO:0000313" key="14">
    <source>
        <dbReference type="EMBL" id="KAK8892332.1"/>
    </source>
</evidence>
<evidence type="ECO:0000256" key="7">
    <source>
        <dbReference type="ARBA" id="ARBA00049014"/>
    </source>
</evidence>
<evidence type="ECO:0000256" key="10">
    <source>
        <dbReference type="PROSITE-ProRule" id="PRU10141"/>
    </source>
</evidence>
<accession>A0ABR2KN44</accession>
<proteinExistence type="inferred from homology"/>
<organism evidence="14 15">
    <name type="scientific">Tritrichomonas musculus</name>
    <dbReference type="NCBI Taxonomy" id="1915356"/>
    <lineage>
        <taxon>Eukaryota</taxon>
        <taxon>Metamonada</taxon>
        <taxon>Parabasalia</taxon>
        <taxon>Tritrichomonadida</taxon>
        <taxon>Tritrichomonadidae</taxon>
        <taxon>Tritrichomonas</taxon>
    </lineage>
</organism>
<keyword evidence="11 14" id="KW-0723">Serine/threonine-protein kinase</keyword>